<dbReference type="EMBL" id="CP000472">
    <property type="protein sequence ID" value="ACJ30145.1"/>
    <property type="molecule type" value="Genomic_DNA"/>
</dbReference>
<dbReference type="AlphaFoldDB" id="B8CRY7"/>
<dbReference type="RefSeq" id="WP_020913492.1">
    <property type="nucleotide sequence ID" value="NC_011566.1"/>
</dbReference>
<gene>
    <name evidence="1" type="ordered locus">swp_3446</name>
</gene>
<sequence>MEYPTYMEAPYDGIVSAFFFDAGELVSDGMLLAEVSASEEE</sequence>
<evidence type="ECO:0000313" key="2">
    <source>
        <dbReference type="Proteomes" id="UP000000753"/>
    </source>
</evidence>
<organism evidence="1 2">
    <name type="scientific">Shewanella piezotolerans (strain WP3 / JCM 13877)</name>
    <dbReference type="NCBI Taxonomy" id="225849"/>
    <lineage>
        <taxon>Bacteria</taxon>
        <taxon>Pseudomonadati</taxon>
        <taxon>Pseudomonadota</taxon>
        <taxon>Gammaproteobacteria</taxon>
        <taxon>Alteromonadales</taxon>
        <taxon>Shewanellaceae</taxon>
        <taxon>Shewanella</taxon>
    </lineage>
</organism>
<keyword evidence="2" id="KW-1185">Reference proteome</keyword>
<dbReference type="OrthoDB" id="6271415at2"/>
<dbReference type="SUPFAM" id="SSF51230">
    <property type="entry name" value="Single hybrid motif"/>
    <property type="match status" value="1"/>
</dbReference>
<name>B8CRY7_SHEPW</name>
<evidence type="ECO:0000313" key="1">
    <source>
        <dbReference type="EMBL" id="ACJ30145.1"/>
    </source>
</evidence>
<dbReference type="KEGG" id="swp:swp_3446"/>
<accession>B8CRY7</accession>
<proteinExistence type="predicted"/>
<protein>
    <submittedName>
        <fullName evidence="1">Uncharacterized protein</fullName>
    </submittedName>
</protein>
<reference evidence="1 2" key="1">
    <citation type="journal article" date="2008" name="PLoS ONE">
        <title>Environmental adaptation: genomic analysis of the piezotolerant and psychrotolerant deep-sea iron reducing bacterium Shewanella piezotolerans WP3.</title>
        <authorList>
            <person name="Wang F."/>
            <person name="Wang J."/>
            <person name="Jian H."/>
            <person name="Zhang B."/>
            <person name="Li S."/>
            <person name="Wang F."/>
            <person name="Zeng X."/>
            <person name="Gao L."/>
            <person name="Bartlett D.H."/>
            <person name="Yu J."/>
            <person name="Hu S."/>
            <person name="Xiao X."/>
        </authorList>
    </citation>
    <scope>NUCLEOTIDE SEQUENCE [LARGE SCALE GENOMIC DNA]</scope>
    <source>
        <strain evidence="2">WP3 / JCM 13877</strain>
    </source>
</reference>
<dbReference type="InterPro" id="IPR011053">
    <property type="entry name" value="Single_hybrid_motif"/>
</dbReference>
<dbReference type="HOGENOM" id="CLU_210443_0_0_6"/>
<dbReference type="Proteomes" id="UP000000753">
    <property type="component" value="Chromosome"/>
</dbReference>